<dbReference type="EMBL" id="GBXM01032285">
    <property type="protein sequence ID" value="JAH76292.1"/>
    <property type="molecule type" value="Transcribed_RNA"/>
</dbReference>
<reference evidence="1" key="2">
    <citation type="journal article" date="2015" name="Fish Shellfish Immunol.">
        <title>Early steps in the European eel (Anguilla anguilla)-Vibrio vulnificus interaction in the gills: Role of the RtxA13 toxin.</title>
        <authorList>
            <person name="Callol A."/>
            <person name="Pajuelo D."/>
            <person name="Ebbesson L."/>
            <person name="Teles M."/>
            <person name="MacKenzie S."/>
            <person name="Amaro C."/>
        </authorList>
    </citation>
    <scope>NUCLEOTIDE SEQUENCE</scope>
</reference>
<protein>
    <submittedName>
        <fullName evidence="1">Uncharacterized protein</fullName>
    </submittedName>
</protein>
<reference evidence="1" key="1">
    <citation type="submission" date="2014-11" db="EMBL/GenBank/DDBJ databases">
        <authorList>
            <person name="Amaro Gonzalez C."/>
        </authorList>
    </citation>
    <scope>NUCLEOTIDE SEQUENCE</scope>
</reference>
<evidence type="ECO:0000313" key="1">
    <source>
        <dbReference type="EMBL" id="JAH76292.1"/>
    </source>
</evidence>
<proteinExistence type="predicted"/>
<organism evidence="1">
    <name type="scientific">Anguilla anguilla</name>
    <name type="common">European freshwater eel</name>
    <name type="synonym">Muraena anguilla</name>
    <dbReference type="NCBI Taxonomy" id="7936"/>
    <lineage>
        <taxon>Eukaryota</taxon>
        <taxon>Metazoa</taxon>
        <taxon>Chordata</taxon>
        <taxon>Craniata</taxon>
        <taxon>Vertebrata</taxon>
        <taxon>Euteleostomi</taxon>
        <taxon>Actinopterygii</taxon>
        <taxon>Neopterygii</taxon>
        <taxon>Teleostei</taxon>
        <taxon>Anguilliformes</taxon>
        <taxon>Anguillidae</taxon>
        <taxon>Anguilla</taxon>
    </lineage>
</organism>
<sequence length="25" mass="2985">MLAYLSGRLYCAINWTRAFCRSTMR</sequence>
<dbReference type="AlphaFoldDB" id="A0A0E9VE22"/>
<name>A0A0E9VE22_ANGAN</name>
<accession>A0A0E9VE22</accession>